<evidence type="ECO:0000256" key="6">
    <source>
        <dbReference type="ARBA" id="ARBA00023136"/>
    </source>
</evidence>
<name>A0A0R2KYS9_9LACO</name>
<keyword evidence="11" id="KW-1185">Reference proteome</keyword>
<dbReference type="Proteomes" id="UP000321429">
    <property type="component" value="Unassembled WGS sequence"/>
</dbReference>
<comment type="caution">
    <text evidence="10">The sequence shown here is derived from an EMBL/GenBank/DDBJ whole genome shotgun (WGS) entry which is preliminary data.</text>
</comment>
<protein>
    <submittedName>
        <fullName evidence="10">Amino acid transporter protein</fullName>
    </submittedName>
    <submittedName>
        <fullName evidence="9">Putative amino acid permease YvbW</fullName>
    </submittedName>
</protein>
<evidence type="ECO:0000256" key="3">
    <source>
        <dbReference type="ARBA" id="ARBA00022692"/>
    </source>
</evidence>
<feature type="transmembrane region" description="Helical" evidence="7">
    <location>
        <begin position="42"/>
        <end position="61"/>
    </location>
</feature>
<dbReference type="GO" id="GO:0016020">
    <property type="term" value="C:membrane"/>
    <property type="evidence" value="ECO:0007669"/>
    <property type="project" value="UniProtKB-SubCell"/>
</dbReference>
<evidence type="ECO:0000313" key="11">
    <source>
        <dbReference type="Proteomes" id="UP000051139"/>
    </source>
</evidence>
<evidence type="ECO:0000256" key="2">
    <source>
        <dbReference type="ARBA" id="ARBA00022448"/>
    </source>
</evidence>
<dbReference type="PANTHER" id="PTHR43495:SF5">
    <property type="entry name" value="GAMMA-AMINOBUTYRIC ACID PERMEASE"/>
    <property type="match status" value="1"/>
</dbReference>
<feature type="transmembrane region" description="Helical" evidence="7">
    <location>
        <begin position="426"/>
        <end position="445"/>
    </location>
</feature>
<comment type="subcellular location">
    <subcellularLocation>
        <location evidence="1">Membrane</location>
        <topology evidence="1">Multi-pass membrane protein</topology>
    </subcellularLocation>
</comment>
<feature type="transmembrane region" description="Helical" evidence="7">
    <location>
        <begin position="18"/>
        <end position="36"/>
    </location>
</feature>
<reference evidence="10 11" key="1">
    <citation type="journal article" date="2015" name="Genome Announc.">
        <title>Expanding the biotechnology potential of lactobacilli through comparative genomics of 213 strains and associated genera.</title>
        <authorList>
            <person name="Sun Z."/>
            <person name="Harris H.M."/>
            <person name="McCann A."/>
            <person name="Guo C."/>
            <person name="Argimon S."/>
            <person name="Zhang W."/>
            <person name="Yang X."/>
            <person name="Jeffery I.B."/>
            <person name="Cooney J.C."/>
            <person name="Kagawa T.F."/>
            <person name="Liu W."/>
            <person name="Song Y."/>
            <person name="Salvetti E."/>
            <person name="Wrobel A."/>
            <person name="Rasinkangas P."/>
            <person name="Parkhill J."/>
            <person name="Rea M.C."/>
            <person name="O'Sullivan O."/>
            <person name="Ritari J."/>
            <person name="Douillard F.P."/>
            <person name="Paul Ross R."/>
            <person name="Yang R."/>
            <person name="Briner A.E."/>
            <person name="Felis G.E."/>
            <person name="de Vos W.M."/>
            <person name="Barrangou R."/>
            <person name="Klaenhammer T.R."/>
            <person name="Caufield P.W."/>
            <person name="Cui Y."/>
            <person name="Zhang H."/>
            <person name="O'Toole P.W."/>
        </authorList>
    </citation>
    <scope>NUCLEOTIDE SEQUENCE [LARGE SCALE GENOMIC DNA]</scope>
    <source>
        <strain evidence="10 11">DSM 22696</strain>
    </source>
</reference>
<feature type="transmembrane region" description="Helical" evidence="7">
    <location>
        <begin position="95"/>
        <end position="120"/>
    </location>
</feature>
<proteinExistence type="predicted"/>
<feature type="transmembrane region" description="Helical" evidence="7">
    <location>
        <begin position="126"/>
        <end position="148"/>
    </location>
</feature>
<keyword evidence="3 7" id="KW-0812">Transmembrane</keyword>
<dbReference type="AlphaFoldDB" id="A0A0R2KYS9"/>
<evidence type="ECO:0000256" key="4">
    <source>
        <dbReference type="ARBA" id="ARBA00022970"/>
    </source>
</evidence>
<dbReference type="PATRIC" id="fig|348151.3.peg.476"/>
<dbReference type="PIRSF" id="PIRSF006060">
    <property type="entry name" value="AA_transporter"/>
    <property type="match status" value="1"/>
</dbReference>
<feature type="transmembrane region" description="Helical" evidence="7">
    <location>
        <begin position="194"/>
        <end position="219"/>
    </location>
</feature>
<dbReference type="PANTHER" id="PTHR43495">
    <property type="entry name" value="GABA PERMEASE"/>
    <property type="match status" value="1"/>
</dbReference>
<accession>A0A0R2KYS9</accession>
<dbReference type="OrthoDB" id="9780162at2"/>
<sequence>MAEEKQVQLQRSLTGRHITMLALGGAIGAGLFKGSADAVHTAGPAVIFAYLVGGLILLFIMQGMAEMAANNPSATGFSGLLQPILGPFAAYMVDWAYFTMWFVDLTAEAIAAASFIQIWFPHVPTWLIVLIIAVVISGINLLSVRWFAETEYWLAIMKITVIVFFIAAGVFLIARNVVQTPHVAFANLTAHGGFLPHGAFGFLSAMLIVIYSFAGSELIGITLGEVKEPQKVIPKAVHGIMFRIISFYLVPFFIIVTLFPWDKLTDKVSPFVAVFQLIKIPYAADIVNFVIILALISSINSGIYSASRLLYVQNQRNKRTTKVTQSLTKLNKHFVPYMAVLTCSLSLFMGVLLTYFIGNTLFNDLVGSISYTILVIWLLLCVGHIKSRSNGFDQSTYHVKWFPWTSYFSLVALVLVFFGILFSTSLVVTGLTALIYIGLCLYYFFT</sequence>
<evidence type="ECO:0000313" key="12">
    <source>
        <dbReference type="Proteomes" id="UP000321429"/>
    </source>
</evidence>
<organism evidence="10 11">
    <name type="scientific">Furfurilactobacillus siliginis</name>
    <dbReference type="NCBI Taxonomy" id="348151"/>
    <lineage>
        <taxon>Bacteria</taxon>
        <taxon>Bacillati</taxon>
        <taxon>Bacillota</taxon>
        <taxon>Bacilli</taxon>
        <taxon>Lactobacillales</taxon>
        <taxon>Lactobacillaceae</taxon>
        <taxon>Furfurilactobacillus</taxon>
    </lineage>
</organism>
<dbReference type="EMBL" id="BJUD01000009">
    <property type="protein sequence ID" value="GEK28411.1"/>
    <property type="molecule type" value="Genomic_DNA"/>
</dbReference>
<feature type="transmembrane region" description="Helical" evidence="7">
    <location>
        <begin position="286"/>
        <end position="313"/>
    </location>
</feature>
<feature type="transmembrane region" description="Helical" evidence="7">
    <location>
        <begin position="369"/>
        <end position="387"/>
    </location>
</feature>
<keyword evidence="4" id="KW-0029">Amino-acid transport</keyword>
<evidence type="ECO:0000313" key="9">
    <source>
        <dbReference type="EMBL" id="GEK28411.1"/>
    </source>
</evidence>
<evidence type="ECO:0000256" key="7">
    <source>
        <dbReference type="SAM" id="Phobius"/>
    </source>
</evidence>
<dbReference type="GO" id="GO:0055085">
    <property type="term" value="P:transmembrane transport"/>
    <property type="evidence" value="ECO:0007669"/>
    <property type="project" value="InterPro"/>
</dbReference>
<dbReference type="InterPro" id="IPR004840">
    <property type="entry name" value="Amino_acid_permease_CS"/>
</dbReference>
<feature type="domain" description="Amino acid permease/ SLC12A" evidence="8">
    <location>
        <begin position="17"/>
        <end position="429"/>
    </location>
</feature>
<feature type="transmembrane region" description="Helical" evidence="7">
    <location>
        <begin position="240"/>
        <end position="261"/>
    </location>
</feature>
<evidence type="ECO:0000256" key="1">
    <source>
        <dbReference type="ARBA" id="ARBA00004141"/>
    </source>
</evidence>
<feature type="transmembrane region" description="Helical" evidence="7">
    <location>
        <begin position="399"/>
        <end position="420"/>
    </location>
</feature>
<keyword evidence="2" id="KW-0813">Transport</keyword>
<reference evidence="9 12" key="2">
    <citation type="submission" date="2019-07" db="EMBL/GenBank/DDBJ databases">
        <title>Whole genome shotgun sequence of Lactobacillus siliginis NBRC 101315.</title>
        <authorList>
            <person name="Hosoyama A."/>
            <person name="Uohara A."/>
            <person name="Ohji S."/>
            <person name="Ichikawa N."/>
        </authorList>
    </citation>
    <scope>NUCLEOTIDE SEQUENCE [LARGE SCALE GENOMIC DNA]</scope>
    <source>
        <strain evidence="9 12">NBRC 101315</strain>
    </source>
</reference>
<dbReference type="EMBL" id="JQCB01000013">
    <property type="protein sequence ID" value="KRN94699.1"/>
    <property type="molecule type" value="Genomic_DNA"/>
</dbReference>
<evidence type="ECO:0000259" key="8">
    <source>
        <dbReference type="Pfam" id="PF00324"/>
    </source>
</evidence>
<dbReference type="Proteomes" id="UP000051139">
    <property type="component" value="Unassembled WGS sequence"/>
</dbReference>
<feature type="transmembrane region" description="Helical" evidence="7">
    <location>
        <begin position="334"/>
        <end position="357"/>
    </location>
</feature>
<dbReference type="FunFam" id="1.20.1740.10:FF:000001">
    <property type="entry name" value="Amino acid permease"/>
    <property type="match status" value="1"/>
</dbReference>
<dbReference type="Pfam" id="PF00324">
    <property type="entry name" value="AA_permease"/>
    <property type="match status" value="1"/>
</dbReference>
<dbReference type="RefSeq" id="WP_057811218.1">
    <property type="nucleotide sequence ID" value="NZ_BJUD01000009.1"/>
</dbReference>
<evidence type="ECO:0000256" key="5">
    <source>
        <dbReference type="ARBA" id="ARBA00022989"/>
    </source>
</evidence>
<evidence type="ECO:0000313" key="10">
    <source>
        <dbReference type="EMBL" id="KRN94699.1"/>
    </source>
</evidence>
<gene>
    <name evidence="9" type="primary">yvbW</name>
    <name evidence="10" type="ORF">IV55_GL000468</name>
    <name evidence="9" type="ORF">LSI01_07220</name>
</gene>
<dbReference type="InterPro" id="IPR004841">
    <property type="entry name" value="AA-permease/SLC12A_dom"/>
</dbReference>
<keyword evidence="5 7" id="KW-1133">Transmembrane helix</keyword>
<feature type="transmembrane region" description="Helical" evidence="7">
    <location>
        <begin position="155"/>
        <end position="174"/>
    </location>
</feature>
<keyword evidence="6 7" id="KW-0472">Membrane</keyword>
<dbReference type="GO" id="GO:0006865">
    <property type="term" value="P:amino acid transport"/>
    <property type="evidence" value="ECO:0007669"/>
    <property type="project" value="UniProtKB-KW"/>
</dbReference>
<dbReference type="Gene3D" id="1.20.1740.10">
    <property type="entry name" value="Amino acid/polyamine transporter I"/>
    <property type="match status" value="1"/>
</dbReference>
<dbReference type="PROSITE" id="PS00218">
    <property type="entry name" value="AMINO_ACID_PERMEASE_1"/>
    <property type="match status" value="1"/>
</dbReference>